<sequence>MANLLTHHDFYHIHAACGLVALLHFFYRLRLIVLDVENAGFARNLGEDLVSMVILALPNLTSYLFTVVNVKKGNDGFSIWKEYRGHSFVYAAKLWLVNAMQLYAEHFQPDEGLQYERAYRVLAEFGTMLGLQYVTQQYPKQESTIRGMYKSPFTVFFVGYLQFLARAGVLYGAPDPRDNITAVFLGVMIVQMNAFNMTLRKKRIIGPKTTQAFYTTLLGGALYLLLLRRLWAEPPTGIFDPRFKNIYLALLAYSCRRQGFDRFSSWIIALSAMALIDQHFDPFKATQGQQ</sequence>
<keyword evidence="1" id="KW-0472">Membrane</keyword>
<accession>A0A9N8EEP1</accession>
<protein>
    <submittedName>
        <fullName evidence="2">Uncharacterized protein</fullName>
    </submittedName>
</protein>
<keyword evidence="3" id="KW-1185">Reference proteome</keyword>
<evidence type="ECO:0000313" key="3">
    <source>
        <dbReference type="Proteomes" id="UP001153069"/>
    </source>
</evidence>
<reference evidence="2" key="1">
    <citation type="submission" date="2020-06" db="EMBL/GenBank/DDBJ databases">
        <authorList>
            <consortium name="Plant Systems Biology data submission"/>
        </authorList>
    </citation>
    <scope>NUCLEOTIDE SEQUENCE</scope>
    <source>
        <strain evidence="2">D6</strain>
    </source>
</reference>
<evidence type="ECO:0000313" key="2">
    <source>
        <dbReference type="EMBL" id="CAB9519408.1"/>
    </source>
</evidence>
<feature type="transmembrane region" description="Helical" evidence="1">
    <location>
        <begin position="179"/>
        <end position="199"/>
    </location>
</feature>
<keyword evidence="1" id="KW-1133">Transmembrane helix</keyword>
<dbReference type="Proteomes" id="UP001153069">
    <property type="component" value="Unassembled WGS sequence"/>
</dbReference>
<gene>
    <name evidence="2" type="ORF">SEMRO_1014_G231430.1</name>
</gene>
<comment type="caution">
    <text evidence="2">The sequence shown here is derived from an EMBL/GenBank/DDBJ whole genome shotgun (WGS) entry which is preliminary data.</text>
</comment>
<dbReference type="AlphaFoldDB" id="A0A9N8EEP1"/>
<organism evidence="2 3">
    <name type="scientific">Seminavis robusta</name>
    <dbReference type="NCBI Taxonomy" id="568900"/>
    <lineage>
        <taxon>Eukaryota</taxon>
        <taxon>Sar</taxon>
        <taxon>Stramenopiles</taxon>
        <taxon>Ochrophyta</taxon>
        <taxon>Bacillariophyta</taxon>
        <taxon>Bacillariophyceae</taxon>
        <taxon>Bacillariophycidae</taxon>
        <taxon>Naviculales</taxon>
        <taxon>Naviculaceae</taxon>
        <taxon>Seminavis</taxon>
    </lineage>
</organism>
<feature type="transmembrane region" description="Helical" evidence="1">
    <location>
        <begin position="12"/>
        <end position="29"/>
    </location>
</feature>
<proteinExistence type="predicted"/>
<keyword evidence="1" id="KW-0812">Transmembrane</keyword>
<feature type="transmembrane region" description="Helical" evidence="1">
    <location>
        <begin position="211"/>
        <end position="231"/>
    </location>
</feature>
<name>A0A9N8EEP1_9STRA</name>
<dbReference type="EMBL" id="CAICTM010001012">
    <property type="protein sequence ID" value="CAB9519408.1"/>
    <property type="molecule type" value="Genomic_DNA"/>
</dbReference>
<feature type="transmembrane region" description="Helical" evidence="1">
    <location>
        <begin position="153"/>
        <end position="173"/>
    </location>
</feature>
<evidence type="ECO:0000256" key="1">
    <source>
        <dbReference type="SAM" id="Phobius"/>
    </source>
</evidence>